<reference evidence="2 3" key="1">
    <citation type="submission" date="2021-08" db="EMBL/GenBank/DDBJ databases">
        <title>Muricauda profundi sp. nov., a marine bacterium isolated from deep seawater of the Mariana Trench.</title>
        <authorList>
            <person name="Wei Y."/>
        </authorList>
    </citation>
    <scope>NUCLEOTIDE SEQUENCE [LARGE SCALE GENOMIC DNA]</scope>
    <source>
        <strain evidence="2 3">W52</strain>
    </source>
</reference>
<dbReference type="Proteomes" id="UP001196136">
    <property type="component" value="Unassembled WGS sequence"/>
</dbReference>
<comment type="caution">
    <text evidence="2">The sequence shown here is derived from an EMBL/GenBank/DDBJ whole genome shotgun (WGS) entry which is preliminary data.</text>
</comment>
<feature type="region of interest" description="Disordered" evidence="1">
    <location>
        <begin position="281"/>
        <end position="317"/>
    </location>
</feature>
<evidence type="ECO:0000256" key="1">
    <source>
        <dbReference type="SAM" id="MobiDB-lite"/>
    </source>
</evidence>
<feature type="region of interest" description="Disordered" evidence="1">
    <location>
        <begin position="209"/>
        <end position="230"/>
    </location>
</feature>
<feature type="compositionally biased region" description="Basic and acidic residues" evidence="1">
    <location>
        <begin position="297"/>
        <end position="317"/>
    </location>
</feature>
<evidence type="ECO:0000313" key="2">
    <source>
        <dbReference type="EMBL" id="MBW8201955.1"/>
    </source>
</evidence>
<name>A0ABS7EX71_9FLAO</name>
<evidence type="ECO:0008006" key="4">
    <source>
        <dbReference type="Google" id="ProtNLM"/>
    </source>
</evidence>
<dbReference type="NCBIfam" id="TIGR03696">
    <property type="entry name" value="Rhs_assc_core"/>
    <property type="match status" value="1"/>
</dbReference>
<keyword evidence="3" id="KW-1185">Reference proteome</keyword>
<dbReference type="Gene3D" id="2.180.10.10">
    <property type="entry name" value="RHS repeat-associated core"/>
    <property type="match status" value="1"/>
</dbReference>
<protein>
    <recommendedName>
        <fullName evidence="4">RHS repeat-associated core domain-containing protein</fullName>
    </recommendedName>
</protein>
<organism evidence="2 3">
    <name type="scientific">Flagellimonas abyssi</name>
    <dbReference type="NCBI Taxonomy" id="2864871"/>
    <lineage>
        <taxon>Bacteria</taxon>
        <taxon>Pseudomonadati</taxon>
        <taxon>Bacteroidota</taxon>
        <taxon>Flavobacteriia</taxon>
        <taxon>Flavobacteriales</taxon>
        <taxon>Flavobacteriaceae</taxon>
        <taxon>Flagellimonas</taxon>
    </lineage>
</organism>
<dbReference type="EMBL" id="JAHZSV010000059">
    <property type="protein sequence ID" value="MBW8201955.1"/>
    <property type="molecule type" value="Genomic_DNA"/>
</dbReference>
<proteinExistence type="predicted"/>
<gene>
    <name evidence="2" type="ORF">K1F36_19190</name>
</gene>
<dbReference type="RefSeq" id="WP_313790089.1">
    <property type="nucleotide sequence ID" value="NZ_JAHZSV010000059.1"/>
</dbReference>
<feature type="non-terminal residue" evidence="2">
    <location>
        <position position="1"/>
    </location>
</feature>
<evidence type="ECO:0000313" key="3">
    <source>
        <dbReference type="Proteomes" id="UP001196136"/>
    </source>
</evidence>
<accession>A0ABS7EX71</accession>
<dbReference type="InterPro" id="IPR022385">
    <property type="entry name" value="Rhs_assc_core"/>
</dbReference>
<sequence length="317" mass="34105">DNGISPLGNDVAQKWKFLGVERQEEFGLNWDSYKWRNADPAIGRFFGVDPIAEDYPNQTPYQFASNNPVWKVELEGLEGIEQSGEDWMNGLGYGVDPGDGSAVQVGSGGFLSKGYLSSAASAVGSFFGTIHSAISGTIESGVRAVMGTATADNTLTNSEFNNAVASGDENAFYAGLEVEAAAMYNVTPAIIGEVGAMIIEGAASELMGPRRAPNTKTDITKPYTRPSNATTPAMRKYVNEVGEATGCARCGSTADKYYAGHKKALVQEYYETGTINETRMRSNTAVQPECPTCSNKEGAEMSRYSKEKKEEYGFNKE</sequence>